<accession>A0A9P9ANG2</accession>
<feature type="compositionally biased region" description="Polar residues" evidence="1">
    <location>
        <begin position="18"/>
        <end position="30"/>
    </location>
</feature>
<evidence type="ECO:0000256" key="1">
    <source>
        <dbReference type="SAM" id="MobiDB-lite"/>
    </source>
</evidence>
<sequence length="193" mass="20985">YSSDALPDIQREVRKSSTRVQNSAEWTKSLLSKPPSMRAPTPIFDRELGGNDGSLDKAFSLIAPSDLEFEFDNVVLNGQVYRRAFAKTELTRTTKSTTHVEGDLLDFSETTTAMQAEITGLGVSGAIHDDLRGLTFQPASPLEDVAQRLTKIEDHHEMGGSDEVNEVELMLFSQSSSPPEVASATCLKPSAGP</sequence>
<organism evidence="2 3">
    <name type="scientific">Thelonectria olida</name>
    <dbReference type="NCBI Taxonomy" id="1576542"/>
    <lineage>
        <taxon>Eukaryota</taxon>
        <taxon>Fungi</taxon>
        <taxon>Dikarya</taxon>
        <taxon>Ascomycota</taxon>
        <taxon>Pezizomycotina</taxon>
        <taxon>Sordariomycetes</taxon>
        <taxon>Hypocreomycetidae</taxon>
        <taxon>Hypocreales</taxon>
        <taxon>Nectriaceae</taxon>
        <taxon>Thelonectria</taxon>
    </lineage>
</organism>
<evidence type="ECO:0000313" key="3">
    <source>
        <dbReference type="Proteomes" id="UP000777438"/>
    </source>
</evidence>
<name>A0A9P9ANG2_9HYPO</name>
<gene>
    <name evidence="2" type="ORF">B0T10DRAFT_575249</name>
</gene>
<feature type="non-terminal residue" evidence="2">
    <location>
        <position position="1"/>
    </location>
</feature>
<keyword evidence="3" id="KW-1185">Reference proteome</keyword>
<dbReference type="AlphaFoldDB" id="A0A9P9ANG2"/>
<comment type="caution">
    <text evidence="2">The sequence shown here is derived from an EMBL/GenBank/DDBJ whole genome shotgun (WGS) entry which is preliminary data.</text>
</comment>
<dbReference type="EMBL" id="JAGPYM010000015">
    <property type="protein sequence ID" value="KAH6886875.1"/>
    <property type="molecule type" value="Genomic_DNA"/>
</dbReference>
<feature type="region of interest" description="Disordered" evidence="1">
    <location>
        <begin position="1"/>
        <end position="41"/>
    </location>
</feature>
<protein>
    <submittedName>
        <fullName evidence="2">Uncharacterized protein</fullName>
    </submittedName>
</protein>
<reference evidence="2 3" key="1">
    <citation type="journal article" date="2021" name="Nat. Commun.">
        <title>Genetic determinants of endophytism in the Arabidopsis root mycobiome.</title>
        <authorList>
            <person name="Mesny F."/>
            <person name="Miyauchi S."/>
            <person name="Thiergart T."/>
            <person name="Pickel B."/>
            <person name="Atanasova L."/>
            <person name="Karlsson M."/>
            <person name="Huettel B."/>
            <person name="Barry K.W."/>
            <person name="Haridas S."/>
            <person name="Chen C."/>
            <person name="Bauer D."/>
            <person name="Andreopoulos W."/>
            <person name="Pangilinan J."/>
            <person name="LaButti K."/>
            <person name="Riley R."/>
            <person name="Lipzen A."/>
            <person name="Clum A."/>
            <person name="Drula E."/>
            <person name="Henrissat B."/>
            <person name="Kohler A."/>
            <person name="Grigoriev I.V."/>
            <person name="Martin F.M."/>
            <person name="Hacquard S."/>
        </authorList>
    </citation>
    <scope>NUCLEOTIDE SEQUENCE [LARGE SCALE GENOMIC DNA]</scope>
    <source>
        <strain evidence="2 3">MPI-CAGE-CH-0241</strain>
    </source>
</reference>
<evidence type="ECO:0000313" key="2">
    <source>
        <dbReference type="EMBL" id="KAH6886875.1"/>
    </source>
</evidence>
<feature type="region of interest" description="Disordered" evidence="1">
    <location>
        <begin position="173"/>
        <end position="193"/>
    </location>
</feature>
<dbReference type="OrthoDB" id="5365701at2759"/>
<dbReference type="Proteomes" id="UP000777438">
    <property type="component" value="Unassembled WGS sequence"/>
</dbReference>
<proteinExistence type="predicted"/>